<protein>
    <submittedName>
        <fullName evidence="2">Glycosyltransferase involved in cell wall bisynthesis</fullName>
    </submittedName>
</protein>
<evidence type="ECO:0000313" key="2">
    <source>
        <dbReference type="EMBL" id="SEN32384.1"/>
    </source>
</evidence>
<dbReference type="AlphaFoldDB" id="A0A1H8FLK2"/>
<proteinExistence type="predicted"/>
<evidence type="ECO:0000313" key="3">
    <source>
        <dbReference type="Proteomes" id="UP000183002"/>
    </source>
</evidence>
<dbReference type="InterPro" id="IPR050194">
    <property type="entry name" value="Glycosyltransferase_grp1"/>
</dbReference>
<evidence type="ECO:0000259" key="1">
    <source>
        <dbReference type="Pfam" id="PF00534"/>
    </source>
</evidence>
<dbReference type="GO" id="GO:0016757">
    <property type="term" value="F:glycosyltransferase activity"/>
    <property type="evidence" value="ECO:0007669"/>
    <property type="project" value="TreeGrafter"/>
</dbReference>
<feature type="domain" description="Glycosyl transferase family 1" evidence="1">
    <location>
        <begin position="223"/>
        <end position="383"/>
    </location>
</feature>
<name>A0A1H8FLK2_9RHOB</name>
<dbReference type="RefSeq" id="WP_050519620.1">
    <property type="nucleotide sequence ID" value="NZ_FOCO01000011.1"/>
</dbReference>
<dbReference type="Pfam" id="PF00534">
    <property type="entry name" value="Glycos_transf_1"/>
    <property type="match status" value="1"/>
</dbReference>
<dbReference type="OrthoDB" id="9790710at2"/>
<dbReference type="Proteomes" id="UP000183002">
    <property type="component" value="Unassembled WGS sequence"/>
</dbReference>
<organism evidence="2 3">
    <name type="scientific">Pseudorhodobacter antarcticus</name>
    <dbReference type="NCBI Taxonomy" id="1077947"/>
    <lineage>
        <taxon>Bacteria</taxon>
        <taxon>Pseudomonadati</taxon>
        <taxon>Pseudomonadota</taxon>
        <taxon>Alphaproteobacteria</taxon>
        <taxon>Rhodobacterales</taxon>
        <taxon>Paracoccaceae</taxon>
        <taxon>Pseudorhodobacter</taxon>
    </lineage>
</organism>
<dbReference type="STRING" id="1077947.SAMN05216227_101144"/>
<dbReference type="Gene3D" id="3.40.50.2000">
    <property type="entry name" value="Glycogen Phosphorylase B"/>
    <property type="match status" value="2"/>
</dbReference>
<dbReference type="CDD" id="cd03801">
    <property type="entry name" value="GT4_PimA-like"/>
    <property type="match status" value="1"/>
</dbReference>
<sequence length="406" mass="42798">MKIACLVNTYPRASHTFIRREVQALERCGFDIHRFAMRSERGSLMDPADLAEDARTEHVLRTGIARLVPSALGWMLRRPVQTARGVALALRCGAVGAGGTPGTGGRLRHMVYLLEAAHVAARCADLGITHIHAHFGTNSAAVAMLVRVLGGPRYSFTVHGPEEFDAPLALCLGDKIRHAAFAVAISSFGRSQLYRWARPSDWAKLHVVHCGIEPAKFTAPTPPPAGGPRLVAIGRLAEQKGFSLLIKAMSLAAPTHPGLHLTLVGDGPMRGQIEALIAANHLGDRVTLAGWQDEAGVAAALSQAQALILPSFAEGLPMVVMEAMAAGRPVIATAIAGVPELVVAGDTGWIVPAGSAVFLAEAMAALARTSQADLAAMGQAARDRVFERHDVDVEATKLAGLLRGLA</sequence>
<keyword evidence="2" id="KW-0808">Transferase</keyword>
<dbReference type="PANTHER" id="PTHR45947">
    <property type="entry name" value="SULFOQUINOVOSYL TRANSFERASE SQD2"/>
    <property type="match status" value="1"/>
</dbReference>
<dbReference type="EMBL" id="FOCO01000011">
    <property type="protein sequence ID" value="SEN32384.1"/>
    <property type="molecule type" value="Genomic_DNA"/>
</dbReference>
<accession>A0A1H8FLK2</accession>
<dbReference type="InterPro" id="IPR001296">
    <property type="entry name" value="Glyco_trans_1"/>
</dbReference>
<keyword evidence="3" id="KW-1185">Reference proteome</keyword>
<dbReference type="PANTHER" id="PTHR45947:SF15">
    <property type="entry name" value="TEICHURONIC ACID BIOSYNTHESIS GLYCOSYLTRANSFERASE TUAC-RELATED"/>
    <property type="match status" value="1"/>
</dbReference>
<reference evidence="2 3" key="1">
    <citation type="submission" date="2016-10" db="EMBL/GenBank/DDBJ databases">
        <authorList>
            <person name="de Groot N.N."/>
        </authorList>
    </citation>
    <scope>NUCLEOTIDE SEQUENCE [LARGE SCALE GENOMIC DNA]</scope>
    <source>
        <strain evidence="2 3">CGMCC 1.10836</strain>
    </source>
</reference>
<gene>
    <name evidence="2" type="ORF">SAMN05216227_101144</name>
</gene>
<dbReference type="SUPFAM" id="SSF53756">
    <property type="entry name" value="UDP-Glycosyltransferase/glycogen phosphorylase"/>
    <property type="match status" value="1"/>
</dbReference>